<evidence type="ECO:0000313" key="2">
    <source>
        <dbReference type="EMBL" id="CAI4008269.1"/>
    </source>
</evidence>
<name>A0A9P1DFX6_9DINO</name>
<evidence type="ECO:0000313" key="4">
    <source>
        <dbReference type="Proteomes" id="UP001152797"/>
    </source>
</evidence>
<protein>
    <submittedName>
        <fullName evidence="2">Uncharacterized protein</fullName>
    </submittedName>
</protein>
<reference evidence="2" key="1">
    <citation type="submission" date="2022-10" db="EMBL/GenBank/DDBJ databases">
        <authorList>
            <person name="Chen Y."/>
            <person name="Dougan E. K."/>
            <person name="Chan C."/>
            <person name="Rhodes N."/>
            <person name="Thang M."/>
        </authorList>
    </citation>
    <scope>NUCLEOTIDE SEQUENCE</scope>
</reference>
<feature type="compositionally biased region" description="Basic residues" evidence="1">
    <location>
        <begin position="398"/>
        <end position="408"/>
    </location>
</feature>
<organism evidence="2">
    <name type="scientific">Cladocopium goreaui</name>
    <dbReference type="NCBI Taxonomy" id="2562237"/>
    <lineage>
        <taxon>Eukaryota</taxon>
        <taxon>Sar</taxon>
        <taxon>Alveolata</taxon>
        <taxon>Dinophyceae</taxon>
        <taxon>Suessiales</taxon>
        <taxon>Symbiodiniaceae</taxon>
        <taxon>Cladocopium</taxon>
    </lineage>
</organism>
<feature type="region of interest" description="Disordered" evidence="1">
    <location>
        <begin position="360"/>
        <end position="538"/>
    </location>
</feature>
<dbReference type="EMBL" id="CAMXCT020004235">
    <property type="protein sequence ID" value="CAL1161644.1"/>
    <property type="molecule type" value="Genomic_DNA"/>
</dbReference>
<evidence type="ECO:0000256" key="1">
    <source>
        <dbReference type="SAM" id="MobiDB-lite"/>
    </source>
</evidence>
<feature type="compositionally biased region" description="Gly residues" evidence="1">
    <location>
        <begin position="498"/>
        <end position="513"/>
    </location>
</feature>
<sequence>MKRPATRCQQDEQPVLKRPAAATVPADDKAADPMAPLPENKEELEKFLADPNIKPLDKKLAKFKAAVKPDEDASAMFAKMKRFFDPSEMSCLWGRFGTLINGSAGEQQEHLQYGLAQWQSGTPVALHNLTPNMYMSTAEKYAELKHVRASEVSLCFPQFFTSTTRNAMLAEDPFLSVHRTSPDSFLDERPPLERSGDVVEFDTTLVGAAEAVGEVAAFLVLSVVRAPGDAGLHLAGRFIGSSSEEANKLLSTALNRKSGHVHLCWASPCAELDEEGLVHATKARWWKGSTFVAPYISPWGRMVLKEYLEKVDEEATLEDSEGRGILKAKLKGLRQQLAGRGKGSGGSAVVDLVGSEEESEEASFSGFAEEESGLVTGERLTGGGTALALTNGEGDPMKRRKQKVRRKRERSEVRRSPADQLLAQAEQARDADLEEKEEKKRRKRKGDGPSGVKALVKLLTQEAGRRHKEKDVVKKEVKEKKKEKKGRKKRKGKKGHGDGSGPGSSGDSSGSGGTSRSEEEEAESSSSEMLAPLQKRSAKKPGAVLKMLVDYARAVMDQTALVSTGAAGVTTGVKLASYWRPREIRSAQYLEMNPLEAAQGAPTALLLEARKHGKMVEKSRGAEEWSRRRGEGEPWRRGQNSKGGGKGGKTGKGKDSSKGGRSEETWNKGGKWSQNQWKELVGRQQGEGRWIRKRQAGEARRGSCEVGDAGTGRASLASDLQLEGFNGLKMVVAEGYSLCRIGCILAWLVVHAVPGGEAAERWNVFQWLTAQGGAGRSAVHRTPKRESFPLRLGELDRVVDALGDSALLDVIEKTFSDRWCEDCWVFLSVMFCNHLHGRRGVPQGRWRRGDLTAISTLRSSVQRVLRLDTPVPRSPEVVEKELSARFVSYTGEEVARMEPLCLERVLPALPPVGHGGSIPVVNWVKGRTRLFLLRPELCVLKDEGQKLPKLQAKVHIEDKDKLGIALALVERGVCDWVEESEVYTYRNERILNGLFGVAKSGVLYLSVGGAEIGRNPKRSFYLACSVLPMGWASAVSVMQEISEELLLAESEQVARNRPLPQWLTSALKGASGGRCWWHVYLDNFMTGERVAKEETPFWAASRRSEAEQAWAEAGVLSAEKKKVVGAQQALELGACFDGEGQWLGGSPQRLCQLIQSSCLVLSRDFVPVKWLQVILGRWVHVLQFRRAGMACLDKVWQWISKKPLTAGQKAKARGTGRAVGAASALTSAGEDFASCTLSEGHGPVKAPLLVVSLFNGIGVFVSRKEYYIDVEAPAPYPQLDQRLTEGHRWDGADEGLSRTPSSAAARLETPELLSASERELLHGYGFEHTALAMSASNIKHDAQAYEDVRCSFVGDSFSMYSFVIFSWGACRELCPRVTYEHLAMRFIHLTDSYVSLSVISKGRSSSTMLMSVMKQIAAFQFGFGLFPVLIHVESTENPTDEVRYYDAVSQLYPHIESCDSLEGLDEVVSDWIEEVFTKGAPINLVADALSGLHYFMRSTKKRLPTSWKLFATWRRFEVPSRAPPLTQDLLWAMVSRCLLALSFHCFLRTGEALAVRPCDLLLGKDSGIVTLPVSKGKTRHKLSESVTIFDVTVVDILHELYALKKAQGMMKDQPAGRFVPCLAFNTLMACRAVFTGARG</sequence>
<feature type="compositionally biased region" description="Basic and acidic residues" evidence="1">
    <location>
        <begin position="469"/>
        <end position="480"/>
    </location>
</feature>
<comment type="caution">
    <text evidence="2">The sequence shown here is derived from an EMBL/GenBank/DDBJ whole genome shotgun (WGS) entry which is preliminary data.</text>
</comment>
<dbReference type="SUPFAM" id="SSF56349">
    <property type="entry name" value="DNA breaking-rejoining enzymes"/>
    <property type="match status" value="1"/>
</dbReference>
<feature type="compositionally biased region" description="Basic and acidic residues" evidence="1">
    <location>
        <begin position="614"/>
        <end position="636"/>
    </location>
</feature>
<feature type="region of interest" description="Disordered" evidence="1">
    <location>
        <begin position="1"/>
        <end position="40"/>
    </location>
</feature>
<proteinExistence type="predicted"/>
<dbReference type="InterPro" id="IPR011010">
    <property type="entry name" value="DNA_brk_join_enz"/>
</dbReference>
<gene>
    <name evidence="2" type="ORF">C1SCF055_LOCUS33724</name>
</gene>
<feature type="compositionally biased region" description="Basic residues" evidence="1">
    <location>
        <begin position="481"/>
        <end position="494"/>
    </location>
</feature>
<evidence type="ECO:0000313" key="3">
    <source>
        <dbReference type="EMBL" id="CAL1161644.1"/>
    </source>
</evidence>
<dbReference type="OrthoDB" id="641149at2759"/>
<dbReference type="EMBL" id="CAMXCT030004235">
    <property type="protein sequence ID" value="CAL4795581.1"/>
    <property type="molecule type" value="Genomic_DNA"/>
</dbReference>
<feature type="region of interest" description="Disordered" evidence="1">
    <location>
        <begin position="614"/>
        <end position="677"/>
    </location>
</feature>
<dbReference type="GO" id="GO:0003677">
    <property type="term" value="F:DNA binding"/>
    <property type="evidence" value="ECO:0007669"/>
    <property type="project" value="InterPro"/>
</dbReference>
<reference evidence="3" key="2">
    <citation type="submission" date="2024-04" db="EMBL/GenBank/DDBJ databases">
        <authorList>
            <person name="Chen Y."/>
            <person name="Shah S."/>
            <person name="Dougan E. K."/>
            <person name="Thang M."/>
            <person name="Chan C."/>
        </authorList>
    </citation>
    <scope>NUCLEOTIDE SEQUENCE [LARGE SCALE GENOMIC DNA]</scope>
</reference>
<feature type="compositionally biased region" description="Basic and acidic residues" evidence="1">
    <location>
        <begin position="652"/>
        <end position="666"/>
    </location>
</feature>
<accession>A0A9P1DFX6</accession>
<dbReference type="EMBL" id="CAMXCT010004235">
    <property type="protein sequence ID" value="CAI4008269.1"/>
    <property type="molecule type" value="Genomic_DNA"/>
</dbReference>
<dbReference type="Proteomes" id="UP001152797">
    <property type="component" value="Unassembled WGS sequence"/>
</dbReference>
<feature type="compositionally biased region" description="Gly residues" evidence="1">
    <location>
        <begin position="641"/>
        <end position="650"/>
    </location>
</feature>
<keyword evidence="4" id="KW-1185">Reference proteome</keyword>